<dbReference type="EMBL" id="GL349438">
    <property type="protein sequence ID" value="KNC54632.1"/>
    <property type="molecule type" value="Genomic_DNA"/>
</dbReference>
<proteinExistence type="predicted"/>
<name>A0A0L0DQS6_THETB</name>
<evidence type="ECO:0000313" key="3">
    <source>
        <dbReference type="Proteomes" id="UP000054408"/>
    </source>
</evidence>
<accession>A0A0L0DQS6</accession>
<organism evidence="2 3">
    <name type="scientific">Thecamonas trahens ATCC 50062</name>
    <dbReference type="NCBI Taxonomy" id="461836"/>
    <lineage>
        <taxon>Eukaryota</taxon>
        <taxon>Apusozoa</taxon>
        <taxon>Apusomonadida</taxon>
        <taxon>Apusomonadidae</taxon>
        <taxon>Thecamonas</taxon>
    </lineage>
</organism>
<evidence type="ECO:0000313" key="2">
    <source>
        <dbReference type="EMBL" id="KNC54632.1"/>
    </source>
</evidence>
<gene>
    <name evidence="2" type="ORF">AMSG_01486</name>
</gene>
<evidence type="ECO:0000256" key="1">
    <source>
        <dbReference type="SAM" id="Phobius"/>
    </source>
</evidence>
<dbReference type="AlphaFoldDB" id="A0A0L0DQS6"/>
<keyword evidence="1" id="KW-0812">Transmembrane</keyword>
<keyword evidence="1" id="KW-0472">Membrane</keyword>
<feature type="transmembrane region" description="Helical" evidence="1">
    <location>
        <begin position="43"/>
        <end position="63"/>
    </location>
</feature>
<dbReference type="Proteomes" id="UP000054408">
    <property type="component" value="Unassembled WGS sequence"/>
</dbReference>
<reference evidence="2 3" key="1">
    <citation type="submission" date="2010-05" db="EMBL/GenBank/DDBJ databases">
        <title>The Genome Sequence of Thecamonas trahens ATCC 50062.</title>
        <authorList>
            <consortium name="The Broad Institute Genome Sequencing Platform"/>
            <person name="Russ C."/>
            <person name="Cuomo C."/>
            <person name="Shea T."/>
            <person name="Young S.K."/>
            <person name="Zeng Q."/>
            <person name="Koehrsen M."/>
            <person name="Haas B."/>
            <person name="Borodovsky M."/>
            <person name="Guigo R."/>
            <person name="Alvarado L."/>
            <person name="Berlin A."/>
            <person name="Bochicchio J."/>
            <person name="Borenstein D."/>
            <person name="Chapman S."/>
            <person name="Chen Z."/>
            <person name="Freedman E."/>
            <person name="Gellesch M."/>
            <person name="Goldberg J."/>
            <person name="Griggs A."/>
            <person name="Gujja S."/>
            <person name="Heilman E."/>
            <person name="Heiman D."/>
            <person name="Hepburn T."/>
            <person name="Howarth C."/>
            <person name="Jen D."/>
            <person name="Larson L."/>
            <person name="Mehta T."/>
            <person name="Park D."/>
            <person name="Pearson M."/>
            <person name="Roberts A."/>
            <person name="Saif S."/>
            <person name="Shenoy N."/>
            <person name="Sisk P."/>
            <person name="Stolte C."/>
            <person name="Sykes S."/>
            <person name="Thomson T."/>
            <person name="Walk T."/>
            <person name="White J."/>
            <person name="Yandava C."/>
            <person name="Burger G."/>
            <person name="Gray M.W."/>
            <person name="Holland P.W.H."/>
            <person name="King N."/>
            <person name="Lang F.B.F."/>
            <person name="Roger A.J."/>
            <person name="Ruiz-Trillo I."/>
            <person name="Lander E."/>
            <person name="Nusbaum C."/>
        </authorList>
    </citation>
    <scope>NUCLEOTIDE SEQUENCE [LARGE SCALE GENOMIC DNA]</scope>
    <source>
        <strain evidence="2 3">ATCC 50062</strain>
    </source>
</reference>
<sequence length="95" mass="10187">MSCGLASHAVAEAVVASMALHFVPCLWWTCDLGKGDEGQVRGSIWIVSALVLLITFVIPIPGIRQRGSYVETEYGRVWTAVSADELAISTARLPA</sequence>
<keyword evidence="1" id="KW-1133">Transmembrane helix</keyword>
<dbReference type="GeneID" id="25561235"/>
<keyword evidence="3" id="KW-1185">Reference proteome</keyword>
<dbReference type="RefSeq" id="XP_013761539.1">
    <property type="nucleotide sequence ID" value="XM_013906085.1"/>
</dbReference>
<dbReference type="OrthoDB" id="10589053at2759"/>
<protein>
    <submittedName>
        <fullName evidence="2">Uncharacterized protein</fullName>
    </submittedName>
</protein>